<sequence length="70" mass="7988">MKQYCESIDGSLPVIHSFRDNYLLQNSFPAASTFLGAQRNGYDWSWVDGKEHTFYRWGVGEPNNDGGIEN</sequence>
<dbReference type="EMBL" id="NCKV01045112">
    <property type="protein sequence ID" value="RWS18157.1"/>
    <property type="molecule type" value="Genomic_DNA"/>
</dbReference>
<name>A0A443RSA6_9ACAR</name>
<gene>
    <name evidence="2" type="ORF">B4U80_15050</name>
</gene>
<dbReference type="CDD" id="cd00037">
    <property type="entry name" value="CLECT"/>
    <property type="match status" value="1"/>
</dbReference>
<dbReference type="InterPro" id="IPR016186">
    <property type="entry name" value="C-type_lectin-like/link_sf"/>
</dbReference>
<evidence type="ECO:0000259" key="1">
    <source>
        <dbReference type="PROSITE" id="PS50041"/>
    </source>
</evidence>
<comment type="caution">
    <text evidence="2">The sequence shown here is derived from an EMBL/GenBank/DDBJ whole genome shotgun (WGS) entry which is preliminary data.</text>
</comment>
<dbReference type="STRING" id="299467.A0A443RSA6"/>
<dbReference type="Pfam" id="PF00059">
    <property type="entry name" value="Lectin_C"/>
    <property type="match status" value="1"/>
</dbReference>
<dbReference type="Gene3D" id="3.10.100.10">
    <property type="entry name" value="Mannose-Binding Protein A, subunit A"/>
    <property type="match status" value="1"/>
</dbReference>
<evidence type="ECO:0000313" key="3">
    <source>
        <dbReference type="Proteomes" id="UP000288716"/>
    </source>
</evidence>
<keyword evidence="3" id="KW-1185">Reference proteome</keyword>
<organism evidence="2 3">
    <name type="scientific">Leptotrombidium deliense</name>
    <dbReference type="NCBI Taxonomy" id="299467"/>
    <lineage>
        <taxon>Eukaryota</taxon>
        <taxon>Metazoa</taxon>
        <taxon>Ecdysozoa</taxon>
        <taxon>Arthropoda</taxon>
        <taxon>Chelicerata</taxon>
        <taxon>Arachnida</taxon>
        <taxon>Acari</taxon>
        <taxon>Acariformes</taxon>
        <taxon>Trombidiformes</taxon>
        <taxon>Prostigmata</taxon>
        <taxon>Anystina</taxon>
        <taxon>Parasitengona</taxon>
        <taxon>Trombiculoidea</taxon>
        <taxon>Trombiculidae</taxon>
        <taxon>Leptotrombidium</taxon>
    </lineage>
</organism>
<dbReference type="PROSITE" id="PS50041">
    <property type="entry name" value="C_TYPE_LECTIN_2"/>
    <property type="match status" value="1"/>
</dbReference>
<dbReference type="InterPro" id="IPR001304">
    <property type="entry name" value="C-type_lectin-like"/>
</dbReference>
<dbReference type="Proteomes" id="UP000288716">
    <property type="component" value="Unassembled WGS sequence"/>
</dbReference>
<accession>A0A443RSA6</accession>
<dbReference type="InterPro" id="IPR016187">
    <property type="entry name" value="CTDL_fold"/>
</dbReference>
<feature type="domain" description="C-type lectin" evidence="1">
    <location>
        <begin position="1"/>
        <end position="70"/>
    </location>
</feature>
<protein>
    <recommendedName>
        <fullName evidence="1">C-type lectin domain-containing protein</fullName>
    </recommendedName>
</protein>
<feature type="non-terminal residue" evidence="2">
    <location>
        <position position="70"/>
    </location>
</feature>
<dbReference type="SUPFAM" id="SSF56436">
    <property type="entry name" value="C-type lectin-like"/>
    <property type="match status" value="1"/>
</dbReference>
<dbReference type="AlphaFoldDB" id="A0A443RSA6"/>
<reference evidence="2 3" key="1">
    <citation type="journal article" date="2018" name="Gigascience">
        <title>Genomes of trombidid mites reveal novel predicted allergens and laterally-transferred genes associated with secondary metabolism.</title>
        <authorList>
            <person name="Dong X."/>
            <person name="Chaisiri K."/>
            <person name="Xia D."/>
            <person name="Armstrong S.D."/>
            <person name="Fang Y."/>
            <person name="Donnelly M.J."/>
            <person name="Kadowaki T."/>
            <person name="McGarry J.W."/>
            <person name="Darby A.C."/>
            <person name="Makepeace B.L."/>
        </authorList>
    </citation>
    <scope>NUCLEOTIDE SEQUENCE [LARGE SCALE GENOMIC DNA]</scope>
    <source>
        <strain evidence="2">UoL-UT</strain>
    </source>
</reference>
<dbReference type="OrthoDB" id="8801841at2759"/>
<evidence type="ECO:0000313" key="2">
    <source>
        <dbReference type="EMBL" id="RWS18157.1"/>
    </source>
</evidence>
<dbReference type="VEuPathDB" id="VectorBase:LDEU013883"/>
<proteinExistence type="predicted"/>